<keyword evidence="3" id="KW-1185">Reference proteome</keyword>
<dbReference type="SUPFAM" id="SSF54909">
    <property type="entry name" value="Dimeric alpha+beta barrel"/>
    <property type="match status" value="1"/>
</dbReference>
<dbReference type="Pfam" id="PF03992">
    <property type="entry name" value="ABM"/>
    <property type="match status" value="1"/>
</dbReference>
<dbReference type="EMBL" id="CP019401">
    <property type="protein sequence ID" value="AQU80194.1"/>
    <property type="molecule type" value="Genomic_DNA"/>
</dbReference>
<reference evidence="2 3" key="1">
    <citation type="submission" date="2017-01" db="EMBL/GenBank/DDBJ databases">
        <title>Planococcus faecalis genome complete sequence.</title>
        <authorList>
            <person name="Lee P.C."/>
        </authorList>
    </citation>
    <scope>NUCLEOTIDE SEQUENCE [LARGE SCALE GENOMIC DNA]</scope>
    <source>
        <strain evidence="2 3">AJ003</strain>
    </source>
</reference>
<proteinExistence type="predicted"/>
<dbReference type="PANTHER" id="PTHR33336:SF3">
    <property type="entry name" value="ABM DOMAIN-CONTAINING PROTEIN"/>
    <property type="match status" value="1"/>
</dbReference>
<dbReference type="InterPro" id="IPR007138">
    <property type="entry name" value="ABM_dom"/>
</dbReference>
<dbReference type="InterPro" id="IPR050744">
    <property type="entry name" value="AI-2_Isomerase_LsrG"/>
</dbReference>
<sequence length="99" mass="11389">MIINYVHLHLQPDQEHVFLKASKLLIQASRAEAGNVSYDLLKSTEQDFRYHVVEIWRDAQTFETHIATEHLATFLQQAPSFLAAPMDMHAFDGQPLNLQ</sequence>
<organism evidence="2 3">
    <name type="scientific">Planococcus faecalis</name>
    <dbReference type="NCBI Taxonomy" id="1598147"/>
    <lineage>
        <taxon>Bacteria</taxon>
        <taxon>Bacillati</taxon>
        <taxon>Bacillota</taxon>
        <taxon>Bacilli</taxon>
        <taxon>Bacillales</taxon>
        <taxon>Caryophanaceae</taxon>
        <taxon>Planococcus</taxon>
    </lineage>
</organism>
<name>A0ABN4XSN8_9BACL</name>
<dbReference type="PROSITE" id="PS51725">
    <property type="entry name" value="ABM"/>
    <property type="match status" value="1"/>
</dbReference>
<dbReference type="Proteomes" id="UP000189661">
    <property type="component" value="Chromosome"/>
</dbReference>
<dbReference type="PANTHER" id="PTHR33336">
    <property type="entry name" value="QUINOL MONOOXYGENASE YGIN-RELATED"/>
    <property type="match status" value="1"/>
</dbReference>
<dbReference type="InterPro" id="IPR011008">
    <property type="entry name" value="Dimeric_a/b-barrel"/>
</dbReference>
<dbReference type="GO" id="GO:0004497">
    <property type="term" value="F:monooxygenase activity"/>
    <property type="evidence" value="ECO:0007669"/>
    <property type="project" value="UniProtKB-KW"/>
</dbReference>
<protein>
    <submittedName>
        <fullName evidence="2">Antibiotic biosynthesis monooxygenase</fullName>
    </submittedName>
</protein>
<dbReference type="RefSeq" id="WP_071154259.1">
    <property type="nucleotide sequence ID" value="NZ_CP019401.1"/>
</dbReference>
<keyword evidence="2" id="KW-0503">Monooxygenase</keyword>
<evidence type="ECO:0000259" key="1">
    <source>
        <dbReference type="PROSITE" id="PS51725"/>
    </source>
</evidence>
<gene>
    <name evidence="2" type="ORF">AJGP001_13310</name>
</gene>
<keyword evidence="2" id="KW-0560">Oxidoreductase</keyword>
<feature type="domain" description="ABM" evidence="1">
    <location>
        <begin position="2"/>
        <end position="91"/>
    </location>
</feature>
<evidence type="ECO:0000313" key="2">
    <source>
        <dbReference type="EMBL" id="AQU80194.1"/>
    </source>
</evidence>
<accession>A0ABN4XSN8</accession>
<dbReference type="Gene3D" id="3.30.70.100">
    <property type="match status" value="1"/>
</dbReference>
<evidence type="ECO:0000313" key="3">
    <source>
        <dbReference type="Proteomes" id="UP000189661"/>
    </source>
</evidence>